<accession>A0A450XP27</accession>
<evidence type="ECO:0000313" key="1">
    <source>
        <dbReference type="EMBL" id="VFK30946.1"/>
    </source>
</evidence>
<dbReference type="EMBL" id="CAADFO010000074">
    <property type="protein sequence ID" value="VFK30959.1"/>
    <property type="molecule type" value="Genomic_DNA"/>
</dbReference>
<gene>
    <name evidence="2" type="ORF">BECKMB1821G_GA0114241_10742</name>
    <name evidence="3" type="ORF">BECKMB1821H_GA0114242_10762</name>
    <name evidence="1" type="ORF">BECKMB1821I_GA0114274_101927</name>
</gene>
<reference evidence="2" key="1">
    <citation type="submission" date="2019-02" db="EMBL/GenBank/DDBJ databases">
        <authorList>
            <person name="Gruber-Vodicka R. H."/>
            <person name="Seah K. B. B."/>
        </authorList>
    </citation>
    <scope>NUCLEOTIDE SEQUENCE</scope>
    <source>
        <strain evidence="2">BECK_BZ197</strain>
        <strain evidence="3">BECK_BZ198</strain>
        <strain evidence="1">BECK_BZ199</strain>
    </source>
</reference>
<dbReference type="EMBL" id="CAADGH010000076">
    <property type="protein sequence ID" value="VFK76803.1"/>
    <property type="molecule type" value="Genomic_DNA"/>
</dbReference>
<evidence type="ECO:0000313" key="2">
    <source>
        <dbReference type="EMBL" id="VFK30959.1"/>
    </source>
</evidence>
<dbReference type="AlphaFoldDB" id="A0A450XP27"/>
<evidence type="ECO:0000313" key="3">
    <source>
        <dbReference type="EMBL" id="VFK76803.1"/>
    </source>
</evidence>
<organism evidence="2">
    <name type="scientific">Candidatus Kentrum sp. MB</name>
    <dbReference type="NCBI Taxonomy" id="2138164"/>
    <lineage>
        <taxon>Bacteria</taxon>
        <taxon>Pseudomonadati</taxon>
        <taxon>Pseudomonadota</taxon>
        <taxon>Gammaproteobacteria</taxon>
        <taxon>Candidatus Kentrum</taxon>
    </lineage>
</organism>
<name>A0A450XP27_9GAMM</name>
<protein>
    <submittedName>
        <fullName evidence="2">Uncharacterized protein</fullName>
    </submittedName>
</protein>
<sequence length="83" mass="10111">MRKIEARRLWLPGNSSMSMDEMIRLSFVFMDYAMHSRDYRFLNTALKINDRLRKERKIADNMEIEGRERDCLEILKKRLGLMR</sequence>
<dbReference type="EMBL" id="CAADFQ010000019">
    <property type="protein sequence ID" value="VFK30946.1"/>
    <property type="molecule type" value="Genomic_DNA"/>
</dbReference>
<proteinExistence type="predicted"/>